<evidence type="ECO:0000256" key="5">
    <source>
        <dbReference type="ARBA" id="ARBA00023180"/>
    </source>
</evidence>
<feature type="transmembrane region" description="Helical" evidence="6">
    <location>
        <begin position="73"/>
        <end position="92"/>
    </location>
</feature>
<keyword evidence="9" id="KW-1185">Reference proteome</keyword>
<name>A0ABQ8SL13_PERAM</name>
<reference evidence="8 9" key="1">
    <citation type="journal article" date="2022" name="Allergy">
        <title>Genome assembly and annotation of Periplaneta americana reveal a comprehensive cockroach allergen profile.</title>
        <authorList>
            <person name="Wang L."/>
            <person name="Xiong Q."/>
            <person name="Saelim N."/>
            <person name="Wang L."/>
            <person name="Nong W."/>
            <person name="Wan A.T."/>
            <person name="Shi M."/>
            <person name="Liu X."/>
            <person name="Cao Q."/>
            <person name="Hui J.H.L."/>
            <person name="Sookrung N."/>
            <person name="Leung T.F."/>
            <person name="Tungtrongchitr A."/>
            <person name="Tsui S.K.W."/>
        </authorList>
    </citation>
    <scope>NUCLEOTIDE SEQUENCE [LARGE SCALE GENOMIC DNA]</scope>
    <source>
        <strain evidence="8">PWHHKU_190912</strain>
    </source>
</reference>
<evidence type="ECO:0000256" key="6">
    <source>
        <dbReference type="SAM" id="Phobius"/>
    </source>
</evidence>
<dbReference type="InterPro" id="IPR052081">
    <property type="entry name" value="Dispatched_Hh_regulator"/>
</dbReference>
<evidence type="ECO:0000256" key="3">
    <source>
        <dbReference type="ARBA" id="ARBA00022989"/>
    </source>
</evidence>
<keyword evidence="3 6" id="KW-1133">Transmembrane helix</keyword>
<dbReference type="EMBL" id="JAJSOF020000025">
    <property type="protein sequence ID" value="KAJ4434347.1"/>
    <property type="molecule type" value="Genomic_DNA"/>
</dbReference>
<keyword evidence="4 6" id="KW-0472">Membrane</keyword>
<evidence type="ECO:0000313" key="8">
    <source>
        <dbReference type="EMBL" id="KAJ4434347.1"/>
    </source>
</evidence>
<feature type="chain" id="PRO_5046693188" evidence="7">
    <location>
        <begin position="30"/>
        <end position="334"/>
    </location>
</feature>
<evidence type="ECO:0000256" key="4">
    <source>
        <dbReference type="ARBA" id="ARBA00023136"/>
    </source>
</evidence>
<dbReference type="PANTHER" id="PTHR45951:SF3">
    <property type="entry name" value="PROTEIN DISPATCHED"/>
    <property type="match status" value="1"/>
</dbReference>
<protein>
    <submittedName>
        <fullName evidence="8">Uncharacterized protein</fullName>
    </submittedName>
</protein>
<comment type="caution">
    <text evidence="8">The sequence shown here is derived from an EMBL/GenBank/DDBJ whole genome shotgun (WGS) entry which is preliminary data.</text>
</comment>
<keyword evidence="7" id="KW-0732">Signal</keyword>
<dbReference type="Proteomes" id="UP001148838">
    <property type="component" value="Unassembled WGS sequence"/>
</dbReference>
<comment type="subcellular location">
    <subcellularLocation>
        <location evidence="1">Membrane</location>
        <topology evidence="1">Multi-pass membrane protein</topology>
    </subcellularLocation>
</comment>
<accession>A0ABQ8SL13</accession>
<organism evidence="8 9">
    <name type="scientific">Periplaneta americana</name>
    <name type="common">American cockroach</name>
    <name type="synonym">Blatta americana</name>
    <dbReference type="NCBI Taxonomy" id="6978"/>
    <lineage>
        <taxon>Eukaryota</taxon>
        <taxon>Metazoa</taxon>
        <taxon>Ecdysozoa</taxon>
        <taxon>Arthropoda</taxon>
        <taxon>Hexapoda</taxon>
        <taxon>Insecta</taxon>
        <taxon>Pterygota</taxon>
        <taxon>Neoptera</taxon>
        <taxon>Polyneoptera</taxon>
        <taxon>Dictyoptera</taxon>
        <taxon>Blattodea</taxon>
        <taxon>Blattoidea</taxon>
        <taxon>Blattidae</taxon>
        <taxon>Blattinae</taxon>
        <taxon>Periplaneta</taxon>
    </lineage>
</organism>
<dbReference type="PANTHER" id="PTHR45951">
    <property type="entry name" value="PROTEIN DISPATCHED-RELATED"/>
    <property type="match status" value="1"/>
</dbReference>
<feature type="signal peptide" evidence="7">
    <location>
        <begin position="1"/>
        <end position="29"/>
    </location>
</feature>
<keyword evidence="2 6" id="KW-0812">Transmembrane</keyword>
<keyword evidence="5" id="KW-0325">Glycoprotein</keyword>
<evidence type="ECO:0000256" key="7">
    <source>
        <dbReference type="SAM" id="SignalP"/>
    </source>
</evidence>
<evidence type="ECO:0000256" key="2">
    <source>
        <dbReference type="ARBA" id="ARBA00022692"/>
    </source>
</evidence>
<gene>
    <name evidence="8" type="ORF">ANN_22906</name>
</gene>
<evidence type="ECO:0000313" key="9">
    <source>
        <dbReference type="Proteomes" id="UP001148838"/>
    </source>
</evidence>
<evidence type="ECO:0000256" key="1">
    <source>
        <dbReference type="ARBA" id="ARBA00004141"/>
    </source>
</evidence>
<proteinExistence type="predicted"/>
<feature type="non-terminal residue" evidence="8">
    <location>
        <position position="1"/>
    </location>
</feature>
<sequence length="334" mass="36841">GPFRRYLSSSSVSLEPLLILALRCAVVYGRGGGVLFLWCDVGNPGIHSSLDFINPSSEKTMNWFARIVAHHPYVILVAVAVFAGTCLIIPLTTKKPPDFSDPQLGFEARGTVLAQRLTAWKNLLDATGPSGPLVIDPRQIPTHIEIPRYNVSQNAISKAYETKEKGTVLAHKMTTWENQLPKVMQPVGSEVNSIPGFTRSTPSWMFSNTSEVLQDVKNNSDSDGDALKELEGFEKSGMDIVDHHHDHQHLSSDGFFCASPSIDYSRVVLQATDGRDLFTLESILSMCHIEAQLMTNEQFHSICESISHGRCCHSWSLGNYIASYTTGHLVLLSL</sequence>